<name>A0ABW2SXW6_9ACTN</name>
<evidence type="ECO:0000313" key="2">
    <source>
        <dbReference type="Proteomes" id="UP001596514"/>
    </source>
</evidence>
<dbReference type="RefSeq" id="WP_343967916.1">
    <property type="nucleotide sequence ID" value="NZ_BAAAGK010000063.1"/>
</dbReference>
<evidence type="ECO:0000313" key="1">
    <source>
        <dbReference type="EMBL" id="MFC7600869.1"/>
    </source>
</evidence>
<dbReference type="EMBL" id="JBHTEE010000001">
    <property type="protein sequence ID" value="MFC7600869.1"/>
    <property type="molecule type" value="Genomic_DNA"/>
</dbReference>
<accession>A0ABW2SXW6</accession>
<keyword evidence="2" id="KW-1185">Reference proteome</keyword>
<comment type="caution">
    <text evidence="1">The sequence shown here is derived from an EMBL/GenBank/DDBJ whole genome shotgun (WGS) entry which is preliminary data.</text>
</comment>
<gene>
    <name evidence="1" type="ORF">ACFQVD_12265</name>
</gene>
<dbReference type="InterPro" id="IPR027417">
    <property type="entry name" value="P-loop_NTPase"/>
</dbReference>
<dbReference type="SUPFAM" id="SSF52540">
    <property type="entry name" value="P-loop containing nucleoside triphosphate hydrolases"/>
    <property type="match status" value="1"/>
</dbReference>
<proteinExistence type="predicted"/>
<protein>
    <submittedName>
        <fullName evidence="1">Uncharacterized protein</fullName>
    </submittedName>
</protein>
<organism evidence="1 2">
    <name type="scientific">Streptosporangium amethystogenes subsp. fukuiense</name>
    <dbReference type="NCBI Taxonomy" id="698418"/>
    <lineage>
        <taxon>Bacteria</taxon>
        <taxon>Bacillati</taxon>
        <taxon>Actinomycetota</taxon>
        <taxon>Actinomycetes</taxon>
        <taxon>Streptosporangiales</taxon>
        <taxon>Streptosporangiaceae</taxon>
        <taxon>Streptosporangium</taxon>
    </lineage>
</organism>
<reference evidence="2" key="1">
    <citation type="journal article" date="2019" name="Int. J. Syst. Evol. Microbiol.">
        <title>The Global Catalogue of Microorganisms (GCM) 10K type strain sequencing project: providing services to taxonomists for standard genome sequencing and annotation.</title>
        <authorList>
            <consortium name="The Broad Institute Genomics Platform"/>
            <consortium name="The Broad Institute Genome Sequencing Center for Infectious Disease"/>
            <person name="Wu L."/>
            <person name="Ma J."/>
        </authorList>
    </citation>
    <scope>NUCLEOTIDE SEQUENCE [LARGE SCALE GENOMIC DNA]</scope>
    <source>
        <strain evidence="2">JCM 10083</strain>
    </source>
</reference>
<dbReference type="Proteomes" id="UP001596514">
    <property type="component" value="Unassembled WGS sequence"/>
</dbReference>
<sequence length="159" mass="16683">MPAAVVAISDRLLEEPAVDVPRTRSFRTDGRLEVLRTPDLAGSAVRAVREALGHEGSVAVIAADAALGEPVTALRAEGVEVATLDDIAPAARVTAVPATMAKGLEYHHVVVAEPAEIAETEPRGLNRLYVVPTRAVSRLDVLHTRPLPAWLAPPAGVQG</sequence>
<dbReference type="Gene3D" id="3.40.50.300">
    <property type="entry name" value="P-loop containing nucleotide triphosphate hydrolases"/>
    <property type="match status" value="1"/>
</dbReference>